<dbReference type="SUPFAM" id="SSF54695">
    <property type="entry name" value="POZ domain"/>
    <property type="match status" value="1"/>
</dbReference>
<accession>A0A4Y9XZZ0</accession>
<dbReference type="InterPro" id="IPR000210">
    <property type="entry name" value="BTB/POZ_dom"/>
</dbReference>
<name>A0A4Y9XZZ0_9APHY</name>
<gene>
    <name evidence="5" type="ORF">EVJ58_g8497</name>
</gene>
<feature type="compositionally biased region" description="Acidic residues" evidence="3">
    <location>
        <begin position="588"/>
        <end position="605"/>
    </location>
</feature>
<keyword evidence="2" id="KW-0521">NADP</keyword>
<feature type="region of interest" description="Disordered" evidence="3">
    <location>
        <begin position="305"/>
        <end position="331"/>
    </location>
</feature>
<dbReference type="Gene3D" id="3.30.710.10">
    <property type="entry name" value="Potassium Channel Kv1.1, Chain A"/>
    <property type="match status" value="1"/>
</dbReference>
<dbReference type="GO" id="GO:0005634">
    <property type="term" value="C:nucleus"/>
    <property type="evidence" value="ECO:0007669"/>
    <property type="project" value="TreeGrafter"/>
</dbReference>
<evidence type="ECO:0000256" key="1">
    <source>
        <dbReference type="ARBA" id="ARBA00006328"/>
    </source>
</evidence>
<sequence>MVKRIAVCGATGNQGGSVAKLLLQHPDQYEVRALTRDPASATAQDLAKLGAEVVRADLTVPSDVKAALKDCWGVFGVTNFYDPKIKDDPGSEERQGKNLVDAALAAGAECFVWSTLPSSRKISGGRLVSRIYEGKYQVDDYIRETGLPAVFLYTGNFYENMVYRSHMVYHPDKDLVEFRQPIVKETTQLAMLYVEKDLSGITKAIFDKWGSRKDELNHQYLYCTNARLTPLDITASVKKITGKECVYTALPTTNVPDRDIMFQLYNELGMYGTKEIPDENVLKLGVQLHGIDDFVRSKLAPHLGLPSPDEPLRKRLRTGSPPSEPAPAEPKEAFSRDGIFWLDDGNVILLAQGVGFRVYKGWLSSQSEVFRDMFNLAKPAPGLSQESEVVDGCPVVHVTDTAAEVRSLLGILFSGRQYICRLKLKLNDITNCVRMAHKYGIQDLLEDFLEELKSYFPDNFDAWENRLSCDQAADAITVVNIARLTDTPSILPAALYSCCLLDGEELLQGRCTKTVAHIHVEQMVDDLRCGDADIFDPWDQFIEAYDPEKKPDTDWKLCSSCVSALCKKEKSVRKRMWSELPQLLCLDEDSADEDNAEEGNEDEGDAEKGSQVEAD</sequence>
<dbReference type="Pfam" id="PF00651">
    <property type="entry name" value="BTB"/>
    <property type="match status" value="1"/>
</dbReference>
<protein>
    <recommendedName>
        <fullName evidence="4">BTB domain-containing protein</fullName>
    </recommendedName>
</protein>
<dbReference type="CDD" id="cd18186">
    <property type="entry name" value="BTB_POZ_ZBTB_KLHL-like"/>
    <property type="match status" value="1"/>
</dbReference>
<dbReference type="SUPFAM" id="SSF51735">
    <property type="entry name" value="NAD(P)-binding Rossmann-fold domains"/>
    <property type="match status" value="1"/>
</dbReference>
<comment type="similarity">
    <text evidence="1">Belongs to the NmrA-type oxidoreductase family.</text>
</comment>
<proteinExistence type="inferred from homology"/>
<reference evidence="5 6" key="1">
    <citation type="submission" date="2019-01" db="EMBL/GenBank/DDBJ databases">
        <title>Genome sequencing of the rare red list fungi Fomitopsis rosea.</title>
        <authorList>
            <person name="Buettner E."/>
            <person name="Kellner H."/>
        </authorList>
    </citation>
    <scope>NUCLEOTIDE SEQUENCE [LARGE SCALE GENOMIC DNA]</scope>
    <source>
        <strain evidence="5 6">DSM 105464</strain>
    </source>
</reference>
<dbReference type="InterPro" id="IPR011333">
    <property type="entry name" value="SKP1/BTB/POZ_sf"/>
</dbReference>
<dbReference type="InterPro" id="IPR051164">
    <property type="entry name" value="NmrA-like_oxidored"/>
</dbReference>
<feature type="compositionally biased region" description="Basic and acidic residues" evidence="3">
    <location>
        <begin position="606"/>
        <end position="615"/>
    </location>
</feature>
<dbReference type="Gene3D" id="3.40.50.720">
    <property type="entry name" value="NAD(P)-binding Rossmann-like Domain"/>
    <property type="match status" value="1"/>
</dbReference>
<dbReference type="InterPro" id="IPR036291">
    <property type="entry name" value="NAD(P)-bd_dom_sf"/>
</dbReference>
<dbReference type="EMBL" id="SEKV01000632">
    <property type="protein sequence ID" value="TFY55043.1"/>
    <property type="molecule type" value="Genomic_DNA"/>
</dbReference>
<comment type="caution">
    <text evidence="5">The sequence shown here is derived from an EMBL/GenBank/DDBJ whole genome shotgun (WGS) entry which is preliminary data.</text>
</comment>
<feature type="region of interest" description="Disordered" evidence="3">
    <location>
        <begin position="588"/>
        <end position="615"/>
    </location>
</feature>
<dbReference type="AlphaFoldDB" id="A0A4Y9XZZ0"/>
<dbReference type="PANTHER" id="PTHR42748">
    <property type="entry name" value="NITROGEN METABOLITE REPRESSION PROTEIN NMRA FAMILY MEMBER"/>
    <property type="match status" value="1"/>
</dbReference>
<feature type="domain" description="BTB" evidence="4">
    <location>
        <begin position="345"/>
        <end position="421"/>
    </location>
</feature>
<dbReference type="CDD" id="cd05251">
    <property type="entry name" value="NmrA_like_SDR_a"/>
    <property type="match status" value="1"/>
</dbReference>
<dbReference type="PROSITE" id="PS50097">
    <property type="entry name" value="BTB"/>
    <property type="match status" value="1"/>
</dbReference>
<evidence type="ECO:0000313" key="5">
    <source>
        <dbReference type="EMBL" id="TFY55043.1"/>
    </source>
</evidence>
<dbReference type="Proteomes" id="UP000298390">
    <property type="component" value="Unassembled WGS sequence"/>
</dbReference>
<evidence type="ECO:0000259" key="4">
    <source>
        <dbReference type="PROSITE" id="PS50097"/>
    </source>
</evidence>
<evidence type="ECO:0000256" key="3">
    <source>
        <dbReference type="SAM" id="MobiDB-lite"/>
    </source>
</evidence>
<dbReference type="PANTHER" id="PTHR42748:SF7">
    <property type="entry name" value="NMRA LIKE REDOX SENSOR 1-RELATED"/>
    <property type="match status" value="1"/>
</dbReference>
<dbReference type="Pfam" id="PF05368">
    <property type="entry name" value="NmrA"/>
    <property type="match status" value="1"/>
</dbReference>
<dbReference type="STRING" id="34475.A0A4Y9XZZ0"/>
<evidence type="ECO:0000256" key="2">
    <source>
        <dbReference type="ARBA" id="ARBA00022857"/>
    </source>
</evidence>
<dbReference type="InterPro" id="IPR008030">
    <property type="entry name" value="NmrA-like"/>
</dbReference>
<dbReference type="Gene3D" id="3.90.25.10">
    <property type="entry name" value="UDP-galactose 4-epimerase, domain 1"/>
    <property type="match status" value="1"/>
</dbReference>
<evidence type="ECO:0000313" key="6">
    <source>
        <dbReference type="Proteomes" id="UP000298390"/>
    </source>
</evidence>
<organism evidence="5 6">
    <name type="scientific">Rhodofomes roseus</name>
    <dbReference type="NCBI Taxonomy" id="34475"/>
    <lineage>
        <taxon>Eukaryota</taxon>
        <taxon>Fungi</taxon>
        <taxon>Dikarya</taxon>
        <taxon>Basidiomycota</taxon>
        <taxon>Agaricomycotina</taxon>
        <taxon>Agaricomycetes</taxon>
        <taxon>Polyporales</taxon>
        <taxon>Rhodofomes</taxon>
    </lineage>
</organism>